<organism evidence="2 3">
    <name type="scientific">Rotaria sordida</name>
    <dbReference type="NCBI Taxonomy" id="392033"/>
    <lineage>
        <taxon>Eukaryota</taxon>
        <taxon>Metazoa</taxon>
        <taxon>Spiralia</taxon>
        <taxon>Gnathifera</taxon>
        <taxon>Rotifera</taxon>
        <taxon>Eurotatoria</taxon>
        <taxon>Bdelloidea</taxon>
        <taxon>Philodinida</taxon>
        <taxon>Philodinidae</taxon>
        <taxon>Rotaria</taxon>
    </lineage>
</organism>
<dbReference type="AlphaFoldDB" id="A0A820FA38"/>
<dbReference type="Proteomes" id="UP000663836">
    <property type="component" value="Unassembled WGS sequence"/>
</dbReference>
<sequence length="246" mass="29475">LFQNDEFNHSFSHDYFIKPISYSLKTDIQIYDIRKSDIGTNLRKEIQYDPNKNFICIVKISNKHYVTLFIESKNKYDLRYIHILNSILEEVNIKIFEWFTGVIDKCIYKLHFISCPKQRIMSNDSLLHAYFNASACQWALKNNHWNFLKKNFSRQEFSTKENIEKLKQWFIETNEKPLILNDIDNNIQINEKIEIIEKFKSLLTEIIQSSLVSLEFEQIKNHVEYLSNLFITINSYDEIILINNLI</sequence>
<dbReference type="Proteomes" id="UP000663864">
    <property type="component" value="Unassembled WGS sequence"/>
</dbReference>
<evidence type="ECO:0000313" key="1">
    <source>
        <dbReference type="EMBL" id="CAF1530807.1"/>
    </source>
</evidence>
<reference evidence="2" key="1">
    <citation type="submission" date="2021-02" db="EMBL/GenBank/DDBJ databases">
        <authorList>
            <person name="Nowell W R."/>
        </authorList>
    </citation>
    <scope>NUCLEOTIDE SEQUENCE</scope>
</reference>
<evidence type="ECO:0000313" key="2">
    <source>
        <dbReference type="EMBL" id="CAF4257731.1"/>
    </source>
</evidence>
<evidence type="ECO:0000313" key="3">
    <source>
        <dbReference type="Proteomes" id="UP000663836"/>
    </source>
</evidence>
<feature type="non-terminal residue" evidence="2">
    <location>
        <position position="1"/>
    </location>
</feature>
<gene>
    <name evidence="2" type="ORF">JBS370_LOCUS38959</name>
    <name evidence="1" type="ORF">ZHD862_LOCUS38732</name>
</gene>
<name>A0A820FA38_9BILA</name>
<proteinExistence type="predicted"/>
<dbReference type="EMBL" id="CAJOBD010023959">
    <property type="protein sequence ID" value="CAF4257731.1"/>
    <property type="molecule type" value="Genomic_DNA"/>
</dbReference>
<feature type="non-terminal residue" evidence="2">
    <location>
        <position position="246"/>
    </location>
</feature>
<accession>A0A820FA38</accession>
<protein>
    <submittedName>
        <fullName evidence="2">Uncharacterized protein</fullName>
    </submittedName>
</protein>
<dbReference type="EMBL" id="CAJNOT010010538">
    <property type="protein sequence ID" value="CAF1530807.1"/>
    <property type="molecule type" value="Genomic_DNA"/>
</dbReference>
<comment type="caution">
    <text evidence="2">The sequence shown here is derived from an EMBL/GenBank/DDBJ whole genome shotgun (WGS) entry which is preliminary data.</text>
</comment>